<dbReference type="Pfam" id="PF08240">
    <property type="entry name" value="ADH_N"/>
    <property type="match status" value="1"/>
</dbReference>
<feature type="domain" description="Enoyl reductase (ER)" evidence="1">
    <location>
        <begin position="20"/>
        <end position="324"/>
    </location>
</feature>
<dbReference type="AlphaFoldDB" id="A0A841GAU0"/>
<reference evidence="2 3" key="1">
    <citation type="submission" date="2020-08" db="EMBL/GenBank/DDBJ databases">
        <title>Genomic Encyclopedia of Type Strains, Phase IV (KMG-IV): sequencing the most valuable type-strain genomes for metagenomic binning, comparative biology and taxonomic classification.</title>
        <authorList>
            <person name="Goeker M."/>
        </authorList>
    </citation>
    <scope>NUCLEOTIDE SEQUENCE [LARGE SCALE GENOMIC DNA]</scope>
    <source>
        <strain evidence="2 3">DSM 22975</strain>
    </source>
</reference>
<evidence type="ECO:0000313" key="3">
    <source>
        <dbReference type="Proteomes" id="UP000585721"/>
    </source>
</evidence>
<accession>A0A841GAU0</accession>
<dbReference type="PANTHER" id="PTHR43482">
    <property type="entry name" value="PROTEIN AST1-RELATED"/>
    <property type="match status" value="1"/>
</dbReference>
<protein>
    <submittedName>
        <fullName evidence="2">NADPH:quinone reductase-like Zn-dependent oxidoreductase</fullName>
    </submittedName>
</protein>
<dbReference type="SUPFAM" id="SSF51735">
    <property type="entry name" value="NAD(P)-binding Rossmann-fold domains"/>
    <property type="match status" value="1"/>
</dbReference>
<dbReference type="Gene3D" id="3.90.180.10">
    <property type="entry name" value="Medium-chain alcohol dehydrogenases, catalytic domain"/>
    <property type="match status" value="1"/>
</dbReference>
<dbReference type="PANTHER" id="PTHR43482:SF2">
    <property type="entry name" value="ZINC-BINDING DEHYDROGENASE FAMILY, PUTATIVE (AFU_ORTHOLOGUE AFUA_3G15030)-RELATED"/>
    <property type="match status" value="1"/>
</dbReference>
<dbReference type="InterPro" id="IPR011032">
    <property type="entry name" value="GroES-like_sf"/>
</dbReference>
<dbReference type="CDD" id="cd08271">
    <property type="entry name" value="MDR5"/>
    <property type="match status" value="1"/>
</dbReference>
<dbReference type="InterPro" id="IPR036291">
    <property type="entry name" value="NAD(P)-bd_dom_sf"/>
</dbReference>
<comment type="caution">
    <text evidence="2">The sequence shown here is derived from an EMBL/GenBank/DDBJ whole genome shotgun (WGS) entry which is preliminary data.</text>
</comment>
<dbReference type="SUPFAM" id="SSF50129">
    <property type="entry name" value="GroES-like"/>
    <property type="match status" value="1"/>
</dbReference>
<gene>
    <name evidence="2" type="ORF">HNR75_000609</name>
</gene>
<evidence type="ECO:0000259" key="1">
    <source>
        <dbReference type="SMART" id="SM00829"/>
    </source>
</evidence>
<dbReference type="Gene3D" id="3.40.50.720">
    <property type="entry name" value="NAD(P)-binding Rossmann-like Domain"/>
    <property type="match status" value="1"/>
</dbReference>
<name>A0A841GAU0_9GAMM</name>
<dbReference type="SMART" id="SM00829">
    <property type="entry name" value="PKS_ER"/>
    <property type="match status" value="1"/>
</dbReference>
<dbReference type="Proteomes" id="UP000585721">
    <property type="component" value="Unassembled WGS sequence"/>
</dbReference>
<keyword evidence="3" id="KW-1185">Reference proteome</keyword>
<dbReference type="InterPro" id="IPR013149">
    <property type="entry name" value="ADH-like_C"/>
</dbReference>
<dbReference type="InterPro" id="IPR013154">
    <property type="entry name" value="ADH-like_N"/>
</dbReference>
<dbReference type="EMBL" id="JACHGR010000002">
    <property type="protein sequence ID" value="MBB6054737.1"/>
    <property type="molecule type" value="Genomic_DNA"/>
</dbReference>
<dbReference type="RefSeq" id="WP_223157741.1">
    <property type="nucleotide sequence ID" value="NZ_JACHGR010000002.1"/>
</dbReference>
<sequence length="326" mass="35382">MINDGMNPGFCRAWIWHDSDSLQTLKQESVALPAMAADDVLVRNFAIGLNPVDWKVLDIKHGLAPGVDGAGVVVAAGENVQTSLMGQRVAYHQNLHRPGSFAEYTPIKATVLIRIPNEIDYATAASIPCPALTAWQALEKIPSKSGRSLLISGAGGSVGHYLTQLAVSRGFEVSVMANPRHRENLMDLGAQHFLDSQRLPALLQQKQKPQFYAVIDTVSPARSADLVALIQANGHLVSIQGRPDQWPTQPFSQAISLHEVALGALHQYGDGAAWQELTEAGEVLLRKIASGHLRTEQIHTCSFAEIQQKLEALKNRNFSGKLVATI</sequence>
<organism evidence="2 3">
    <name type="scientific">Tolumonas osonensis</name>
    <dbReference type="NCBI Taxonomy" id="675874"/>
    <lineage>
        <taxon>Bacteria</taxon>
        <taxon>Pseudomonadati</taxon>
        <taxon>Pseudomonadota</taxon>
        <taxon>Gammaproteobacteria</taxon>
        <taxon>Aeromonadales</taxon>
        <taxon>Aeromonadaceae</taxon>
        <taxon>Tolumonas</taxon>
    </lineage>
</organism>
<dbReference type="InterPro" id="IPR020843">
    <property type="entry name" value="ER"/>
</dbReference>
<dbReference type="Pfam" id="PF00107">
    <property type="entry name" value="ADH_zinc_N"/>
    <property type="match status" value="1"/>
</dbReference>
<evidence type="ECO:0000313" key="2">
    <source>
        <dbReference type="EMBL" id="MBB6054737.1"/>
    </source>
</evidence>
<proteinExistence type="predicted"/>
<dbReference type="GO" id="GO:0016491">
    <property type="term" value="F:oxidoreductase activity"/>
    <property type="evidence" value="ECO:0007669"/>
    <property type="project" value="InterPro"/>
</dbReference>
<dbReference type="InterPro" id="IPR052585">
    <property type="entry name" value="Lipid_raft_assoc_Zn_ADH"/>
</dbReference>